<evidence type="ECO:0000256" key="2">
    <source>
        <dbReference type="SAM" id="SignalP"/>
    </source>
</evidence>
<gene>
    <name evidence="3" type="ORF">E1298_08580</name>
</gene>
<organism evidence="3 4">
    <name type="scientific">Actinomadura rubrisoli</name>
    <dbReference type="NCBI Taxonomy" id="2530368"/>
    <lineage>
        <taxon>Bacteria</taxon>
        <taxon>Bacillati</taxon>
        <taxon>Actinomycetota</taxon>
        <taxon>Actinomycetes</taxon>
        <taxon>Streptosporangiales</taxon>
        <taxon>Thermomonosporaceae</taxon>
        <taxon>Actinomadura</taxon>
    </lineage>
</organism>
<keyword evidence="2" id="KW-0732">Signal</keyword>
<dbReference type="EMBL" id="SMKU01000027">
    <property type="protein sequence ID" value="TDD93699.1"/>
    <property type="molecule type" value="Genomic_DNA"/>
</dbReference>
<comment type="caution">
    <text evidence="3">The sequence shown here is derived from an EMBL/GenBank/DDBJ whole genome shotgun (WGS) entry which is preliminary data.</text>
</comment>
<dbReference type="PROSITE" id="PS51257">
    <property type="entry name" value="PROKAR_LIPOPROTEIN"/>
    <property type="match status" value="1"/>
</dbReference>
<feature type="region of interest" description="Disordered" evidence="1">
    <location>
        <begin position="22"/>
        <end position="91"/>
    </location>
</feature>
<dbReference type="OrthoDB" id="4318733at2"/>
<dbReference type="AlphaFoldDB" id="A0A4R5C4Z1"/>
<accession>A0A4R5C4Z1</accession>
<evidence type="ECO:0000256" key="1">
    <source>
        <dbReference type="SAM" id="MobiDB-lite"/>
    </source>
</evidence>
<evidence type="ECO:0000313" key="3">
    <source>
        <dbReference type="EMBL" id="TDD93699.1"/>
    </source>
</evidence>
<sequence length="171" mass="16898">MRKIVITGVAVALALGLTACSGDGDGKTAAAPSSPVGSAPAPSGSATPDASSTPGGASTPGTPSTPEGSDGSDAPVTQNTPTARPGGQQIKSATGRLRYLAPGKFTVGNVTFFTANDTVLYVAGSTCPDGSTPPDVSRCSMTGFDDWAKAAPHNATVRFSGQAATLIRETQ</sequence>
<feature type="compositionally biased region" description="Polar residues" evidence="1">
    <location>
        <begin position="55"/>
        <end position="67"/>
    </location>
</feature>
<dbReference type="RefSeq" id="WP_131890789.1">
    <property type="nucleotide sequence ID" value="NZ_SMKU01000027.1"/>
</dbReference>
<evidence type="ECO:0000313" key="4">
    <source>
        <dbReference type="Proteomes" id="UP000294513"/>
    </source>
</evidence>
<name>A0A4R5C4Z1_9ACTN</name>
<feature type="compositionally biased region" description="Low complexity" evidence="1">
    <location>
        <begin position="28"/>
        <end position="54"/>
    </location>
</feature>
<protein>
    <submittedName>
        <fullName evidence="3">Uncharacterized protein</fullName>
    </submittedName>
</protein>
<proteinExistence type="predicted"/>
<feature type="chain" id="PRO_5038929852" evidence="2">
    <location>
        <begin position="22"/>
        <end position="171"/>
    </location>
</feature>
<reference evidence="3 4" key="1">
    <citation type="submission" date="2019-03" db="EMBL/GenBank/DDBJ databases">
        <title>Draft genome sequences of novel Actinobacteria.</title>
        <authorList>
            <person name="Sahin N."/>
            <person name="Ay H."/>
            <person name="Saygin H."/>
        </authorList>
    </citation>
    <scope>NUCLEOTIDE SEQUENCE [LARGE SCALE GENOMIC DNA]</scope>
    <source>
        <strain evidence="3 4">H3C3</strain>
    </source>
</reference>
<keyword evidence="4" id="KW-1185">Reference proteome</keyword>
<feature type="signal peptide" evidence="2">
    <location>
        <begin position="1"/>
        <end position="21"/>
    </location>
</feature>
<dbReference type="Proteomes" id="UP000294513">
    <property type="component" value="Unassembled WGS sequence"/>
</dbReference>